<dbReference type="Pfam" id="PF05133">
    <property type="entry name" value="SPP1_portal"/>
    <property type="match status" value="1"/>
</dbReference>
<sequence length="438" mass="50611">MDEELIKKCLRAFRQQRIKYRKYQDYYDGRHDIVRNYAMADSRANMKVVVNFFKKFINDEVAYALGNPVSYVSRKDDHNTTDLVDLNFGHWSKQHDQNLIRQANIFGEAYELFYINEDSEFKATTLTPLNAFVLENGDAENTVRLALHVYKEHRFSDREMLDVYEGEKVHQFSIGNNDAHRLVHLDTKTTNFKQTPVVVCMANPARRSLLDDIKSAIDAYNNTLSDLVNEVSDFRQAFLKITGATLGDDEAKKMKRSGIINVPAKGEVDYLTKQINDTFVNNLLSNLEEKIYKLSSHIDTNEKLQSNLSGAALRSRMIALENRCVLMQSMLEKTVKRRLKAFFEYQQLRTGQVLDYRQIKLKFTMNVPQDILMLADALSKYNGIVSHRTMLSMLPFVENPDLELEQVRKERDDETQRFLDLDRVGMNPGTVTPGDDDG</sequence>
<name>A0ABS2P6U6_9BACL</name>
<comment type="caution">
    <text evidence="2">The sequence shown here is derived from an EMBL/GenBank/DDBJ whole genome shotgun (WGS) entry which is preliminary data.</text>
</comment>
<dbReference type="Proteomes" id="UP000741863">
    <property type="component" value="Unassembled WGS sequence"/>
</dbReference>
<evidence type="ECO:0000256" key="1">
    <source>
        <dbReference type="SAM" id="Coils"/>
    </source>
</evidence>
<keyword evidence="3" id="KW-1185">Reference proteome</keyword>
<dbReference type="InterPro" id="IPR021145">
    <property type="entry name" value="Portal_protein_SPP1_Gp6-like"/>
</dbReference>
<gene>
    <name evidence="2" type="ORF">JOD17_000201</name>
</gene>
<dbReference type="InterPro" id="IPR006428">
    <property type="entry name" value="Portal_SPP1-type"/>
</dbReference>
<dbReference type="NCBIfam" id="TIGR01538">
    <property type="entry name" value="portal_SPP1"/>
    <property type="match status" value="1"/>
</dbReference>
<organism evidence="2 3">
    <name type="scientific">Geomicrobium sediminis</name>
    <dbReference type="NCBI Taxonomy" id="1347788"/>
    <lineage>
        <taxon>Bacteria</taxon>
        <taxon>Bacillati</taxon>
        <taxon>Bacillota</taxon>
        <taxon>Bacilli</taxon>
        <taxon>Bacillales</taxon>
        <taxon>Geomicrobium</taxon>
    </lineage>
</organism>
<protein>
    <submittedName>
        <fullName evidence="2">SPP1 family phage portal protein</fullName>
    </submittedName>
</protein>
<accession>A0ABS2P6U6</accession>
<evidence type="ECO:0000313" key="2">
    <source>
        <dbReference type="EMBL" id="MBM7631110.1"/>
    </source>
</evidence>
<feature type="coiled-coil region" evidence="1">
    <location>
        <begin position="210"/>
        <end position="237"/>
    </location>
</feature>
<keyword evidence="1" id="KW-0175">Coiled coil</keyword>
<dbReference type="EMBL" id="JAFBEC010000001">
    <property type="protein sequence ID" value="MBM7631110.1"/>
    <property type="molecule type" value="Genomic_DNA"/>
</dbReference>
<reference evidence="2 3" key="1">
    <citation type="submission" date="2021-01" db="EMBL/GenBank/DDBJ databases">
        <title>Genomic Encyclopedia of Type Strains, Phase IV (KMG-IV): sequencing the most valuable type-strain genomes for metagenomic binning, comparative biology and taxonomic classification.</title>
        <authorList>
            <person name="Goeker M."/>
        </authorList>
    </citation>
    <scope>NUCLEOTIDE SEQUENCE [LARGE SCALE GENOMIC DNA]</scope>
    <source>
        <strain evidence="2 3">DSM 25540</strain>
    </source>
</reference>
<dbReference type="RefSeq" id="WP_204695302.1">
    <property type="nucleotide sequence ID" value="NZ_JAFBEC010000001.1"/>
</dbReference>
<proteinExistence type="predicted"/>
<evidence type="ECO:0000313" key="3">
    <source>
        <dbReference type="Proteomes" id="UP000741863"/>
    </source>
</evidence>